<dbReference type="EMBL" id="JAMYWC010000002">
    <property type="protein sequence ID" value="MCP1171817.1"/>
    <property type="molecule type" value="Genomic_DNA"/>
</dbReference>
<comment type="catalytic activity">
    <reaction evidence="1">
        <text>ATP + protein L-histidine = ADP + protein N-phospho-L-histidine.</text>
        <dbReference type="EC" id="2.7.13.3"/>
    </reaction>
</comment>
<dbReference type="GO" id="GO:0000155">
    <property type="term" value="F:phosphorelay sensor kinase activity"/>
    <property type="evidence" value="ECO:0007669"/>
    <property type="project" value="InterPro"/>
</dbReference>
<gene>
    <name evidence="14" type="ORF">NKG59_05580</name>
</gene>
<dbReference type="Pfam" id="PF00512">
    <property type="entry name" value="HisKA"/>
    <property type="match status" value="1"/>
</dbReference>
<keyword evidence="14" id="KW-0067">ATP-binding</keyword>
<keyword evidence="10 11" id="KW-0472">Membrane</keyword>
<sequence>MTATASTAASVQRRLSVWLSVIIVAVAVLAGGFAFASAFREAYELQDDVLRQVGAMFDPAHLPAPGNPADAPKVSDKEARVIVQVLPPAGVAPAASMPVLADGMQTARLGKRDYRVWVRTLANGQRIAVAQETAVRDETARDSALRTLMPFLILVPILLLAVAHVLRKMFAPIKRLAHEVDQRDERQLHAIAPEAVPDEVRPFVVAINRLLARVQQSMDAQHRFVADAAHELRTPLSALSLQAERLGQAAMSPDAQERLGTLRQGIERSRGLLEQLLALARAQEATGVPTATISVQRVFRSVLEDLMPLADAKQLDVGVTSEADAHVHANELDLFVVVRNLVDNAIRYTPEGGRVDLSVADDARVVSIAVQDTGPGIPTDEHARVFDPFYRVLGNEATGSGLGLSIVGTVVRRLGGEVELGEADGGVSGLRVTVRLPTA</sequence>
<keyword evidence="8 11" id="KW-1133">Transmembrane helix</keyword>
<evidence type="ECO:0000256" key="2">
    <source>
        <dbReference type="ARBA" id="ARBA00004141"/>
    </source>
</evidence>
<accession>A0AA41WR77</accession>
<evidence type="ECO:0000256" key="7">
    <source>
        <dbReference type="ARBA" id="ARBA00022777"/>
    </source>
</evidence>
<dbReference type="AlphaFoldDB" id="A0AA41WR77"/>
<evidence type="ECO:0000256" key="1">
    <source>
        <dbReference type="ARBA" id="ARBA00000085"/>
    </source>
</evidence>
<feature type="domain" description="Histidine kinase" evidence="12">
    <location>
        <begin position="227"/>
        <end position="439"/>
    </location>
</feature>
<evidence type="ECO:0000259" key="13">
    <source>
        <dbReference type="PROSITE" id="PS50885"/>
    </source>
</evidence>
<evidence type="ECO:0000256" key="3">
    <source>
        <dbReference type="ARBA" id="ARBA00012438"/>
    </source>
</evidence>
<comment type="subcellular location">
    <subcellularLocation>
        <location evidence="2">Membrane</location>
        <topology evidence="2">Multi-pass membrane protein</topology>
    </subcellularLocation>
</comment>
<dbReference type="Gene3D" id="1.10.287.130">
    <property type="match status" value="1"/>
</dbReference>
<dbReference type="InterPro" id="IPR036890">
    <property type="entry name" value="HATPase_C_sf"/>
</dbReference>
<dbReference type="InterPro" id="IPR050428">
    <property type="entry name" value="TCS_sensor_his_kinase"/>
</dbReference>
<feature type="transmembrane region" description="Helical" evidence="11">
    <location>
        <begin position="15"/>
        <end position="39"/>
    </location>
</feature>
<proteinExistence type="predicted"/>
<evidence type="ECO:0000256" key="6">
    <source>
        <dbReference type="ARBA" id="ARBA00022692"/>
    </source>
</evidence>
<evidence type="ECO:0000256" key="5">
    <source>
        <dbReference type="ARBA" id="ARBA00022679"/>
    </source>
</evidence>
<evidence type="ECO:0000256" key="11">
    <source>
        <dbReference type="SAM" id="Phobius"/>
    </source>
</evidence>
<dbReference type="InterPro" id="IPR036097">
    <property type="entry name" value="HisK_dim/P_sf"/>
</dbReference>
<name>A0AA41WR77_9RALS</name>
<keyword evidence="6 11" id="KW-0812">Transmembrane</keyword>
<keyword evidence="9" id="KW-0902">Two-component regulatory system</keyword>
<dbReference type="EC" id="2.7.13.3" evidence="3"/>
<dbReference type="GO" id="GO:0005886">
    <property type="term" value="C:plasma membrane"/>
    <property type="evidence" value="ECO:0007669"/>
    <property type="project" value="TreeGrafter"/>
</dbReference>
<reference evidence="15" key="1">
    <citation type="journal article" date="2023" name="Front. Microbiol.">
        <title>Ralstonia chuxiongensis sp. nov., Ralstonia mojiangensis sp. nov., and Ralstonia soli sp. nov., isolated from tobacco fields, are three novel species in the family Burkholderiaceae.</title>
        <authorList>
            <person name="Lu C.H."/>
            <person name="Zhang Y.Y."/>
            <person name="Jiang N."/>
            <person name="Chen W."/>
            <person name="Shao X."/>
            <person name="Zhao Z.M."/>
            <person name="Lu W.L."/>
            <person name="Hu X."/>
            <person name="Xi Y.X."/>
            <person name="Zou S.Y."/>
            <person name="Wei Q.J."/>
            <person name="Lin Z.L."/>
            <person name="Gong L."/>
            <person name="Gai X.T."/>
            <person name="Zhang L.Q."/>
            <person name="Li J.Y."/>
            <person name="Jin Y."/>
            <person name="Xia Z.Y."/>
        </authorList>
    </citation>
    <scope>NUCLEOTIDE SEQUENCE [LARGE SCALE GENOMIC DNA]</scope>
    <source>
        <strain evidence="15">21YRMH01-3</strain>
    </source>
</reference>
<evidence type="ECO:0000256" key="9">
    <source>
        <dbReference type="ARBA" id="ARBA00023012"/>
    </source>
</evidence>
<keyword evidence="5" id="KW-0808">Transferase</keyword>
<dbReference type="SUPFAM" id="SSF55874">
    <property type="entry name" value="ATPase domain of HSP90 chaperone/DNA topoisomerase II/histidine kinase"/>
    <property type="match status" value="1"/>
</dbReference>
<evidence type="ECO:0000313" key="14">
    <source>
        <dbReference type="EMBL" id="MCP1171817.1"/>
    </source>
</evidence>
<protein>
    <recommendedName>
        <fullName evidence="3">histidine kinase</fullName>
        <ecNumber evidence="3">2.7.13.3</ecNumber>
    </recommendedName>
</protein>
<dbReference type="PRINTS" id="PR00344">
    <property type="entry name" value="BCTRLSENSOR"/>
</dbReference>
<dbReference type="PROSITE" id="PS50109">
    <property type="entry name" value="HIS_KIN"/>
    <property type="match status" value="1"/>
</dbReference>
<organism evidence="14 15">
    <name type="scientific">Ralstonia chuxiongensis</name>
    <dbReference type="NCBI Taxonomy" id="2957504"/>
    <lineage>
        <taxon>Bacteria</taxon>
        <taxon>Pseudomonadati</taxon>
        <taxon>Pseudomonadota</taxon>
        <taxon>Betaproteobacteria</taxon>
        <taxon>Burkholderiales</taxon>
        <taxon>Burkholderiaceae</taxon>
        <taxon>Ralstonia</taxon>
    </lineage>
</organism>
<keyword evidence="4" id="KW-0597">Phosphoprotein</keyword>
<keyword evidence="7" id="KW-0418">Kinase</keyword>
<dbReference type="GO" id="GO:0005524">
    <property type="term" value="F:ATP binding"/>
    <property type="evidence" value="ECO:0007669"/>
    <property type="project" value="UniProtKB-KW"/>
</dbReference>
<keyword evidence="15" id="KW-1185">Reference proteome</keyword>
<dbReference type="Proteomes" id="UP001162793">
    <property type="component" value="Unassembled WGS sequence"/>
</dbReference>
<dbReference type="InterPro" id="IPR003661">
    <property type="entry name" value="HisK_dim/P_dom"/>
</dbReference>
<dbReference type="PANTHER" id="PTHR45436:SF15">
    <property type="entry name" value="SENSOR HISTIDINE KINASE CUSS"/>
    <property type="match status" value="1"/>
</dbReference>
<dbReference type="InterPro" id="IPR004358">
    <property type="entry name" value="Sig_transdc_His_kin-like_C"/>
</dbReference>
<feature type="domain" description="HAMP" evidence="13">
    <location>
        <begin position="167"/>
        <end position="219"/>
    </location>
</feature>
<comment type="caution">
    <text evidence="14">The sequence shown here is derived from an EMBL/GenBank/DDBJ whole genome shotgun (WGS) entry which is preliminary data.</text>
</comment>
<dbReference type="SMART" id="SM00387">
    <property type="entry name" value="HATPase_c"/>
    <property type="match status" value="1"/>
</dbReference>
<evidence type="ECO:0000256" key="10">
    <source>
        <dbReference type="ARBA" id="ARBA00023136"/>
    </source>
</evidence>
<evidence type="ECO:0000313" key="15">
    <source>
        <dbReference type="Proteomes" id="UP001162793"/>
    </source>
</evidence>
<feature type="transmembrane region" description="Helical" evidence="11">
    <location>
        <begin position="148"/>
        <end position="166"/>
    </location>
</feature>
<dbReference type="InterPro" id="IPR003594">
    <property type="entry name" value="HATPase_dom"/>
</dbReference>
<dbReference type="SMART" id="SM00388">
    <property type="entry name" value="HisKA"/>
    <property type="match status" value="1"/>
</dbReference>
<dbReference type="InterPro" id="IPR005467">
    <property type="entry name" value="His_kinase_dom"/>
</dbReference>
<evidence type="ECO:0000256" key="4">
    <source>
        <dbReference type="ARBA" id="ARBA00022553"/>
    </source>
</evidence>
<dbReference type="Pfam" id="PF02518">
    <property type="entry name" value="HATPase_c"/>
    <property type="match status" value="1"/>
</dbReference>
<dbReference type="Gene3D" id="3.30.565.10">
    <property type="entry name" value="Histidine kinase-like ATPase, C-terminal domain"/>
    <property type="match status" value="1"/>
</dbReference>
<dbReference type="PROSITE" id="PS50885">
    <property type="entry name" value="HAMP"/>
    <property type="match status" value="1"/>
</dbReference>
<dbReference type="SUPFAM" id="SSF47384">
    <property type="entry name" value="Homodimeric domain of signal transducing histidine kinase"/>
    <property type="match status" value="1"/>
</dbReference>
<dbReference type="PANTHER" id="PTHR45436">
    <property type="entry name" value="SENSOR HISTIDINE KINASE YKOH"/>
    <property type="match status" value="1"/>
</dbReference>
<dbReference type="CDD" id="cd00082">
    <property type="entry name" value="HisKA"/>
    <property type="match status" value="1"/>
</dbReference>
<dbReference type="InterPro" id="IPR003660">
    <property type="entry name" value="HAMP_dom"/>
</dbReference>
<keyword evidence="14" id="KW-0547">Nucleotide-binding</keyword>
<evidence type="ECO:0000259" key="12">
    <source>
        <dbReference type="PROSITE" id="PS50109"/>
    </source>
</evidence>
<evidence type="ECO:0000256" key="8">
    <source>
        <dbReference type="ARBA" id="ARBA00022989"/>
    </source>
</evidence>